<dbReference type="EMBL" id="KK122097">
    <property type="protein sequence ID" value="KFM81916.1"/>
    <property type="molecule type" value="Genomic_DNA"/>
</dbReference>
<organism evidence="2 3">
    <name type="scientific">Stegodyphus mimosarum</name>
    <name type="common">African social velvet spider</name>
    <dbReference type="NCBI Taxonomy" id="407821"/>
    <lineage>
        <taxon>Eukaryota</taxon>
        <taxon>Metazoa</taxon>
        <taxon>Ecdysozoa</taxon>
        <taxon>Arthropoda</taxon>
        <taxon>Chelicerata</taxon>
        <taxon>Arachnida</taxon>
        <taxon>Araneae</taxon>
        <taxon>Araneomorphae</taxon>
        <taxon>Entelegynae</taxon>
        <taxon>Eresoidea</taxon>
        <taxon>Eresidae</taxon>
        <taxon>Stegodyphus</taxon>
    </lineage>
</organism>
<evidence type="ECO:0000313" key="3">
    <source>
        <dbReference type="Proteomes" id="UP000054359"/>
    </source>
</evidence>
<protein>
    <submittedName>
        <fullName evidence="2">Uncharacterized protein</fullName>
    </submittedName>
</protein>
<feature type="transmembrane region" description="Helical" evidence="1">
    <location>
        <begin position="20"/>
        <end position="40"/>
    </location>
</feature>
<keyword evidence="1" id="KW-0812">Transmembrane</keyword>
<keyword evidence="3" id="KW-1185">Reference proteome</keyword>
<feature type="non-terminal residue" evidence="2">
    <location>
        <position position="59"/>
    </location>
</feature>
<sequence length="59" mass="7198">MCRKSSQICYMLFLERILRIVYLALYSKMIYLMELFSMTIKKRKGSNLLLNEEQNIMHF</sequence>
<evidence type="ECO:0000256" key="1">
    <source>
        <dbReference type="SAM" id="Phobius"/>
    </source>
</evidence>
<reference evidence="2 3" key="1">
    <citation type="submission" date="2013-11" db="EMBL/GenBank/DDBJ databases">
        <title>Genome sequencing of Stegodyphus mimosarum.</title>
        <authorList>
            <person name="Bechsgaard J."/>
        </authorList>
    </citation>
    <scope>NUCLEOTIDE SEQUENCE [LARGE SCALE GENOMIC DNA]</scope>
</reference>
<dbReference type="AlphaFoldDB" id="A0A087UX27"/>
<proteinExistence type="predicted"/>
<accession>A0A087UX27</accession>
<gene>
    <name evidence="2" type="ORF">X975_04111</name>
</gene>
<keyword evidence="1" id="KW-1133">Transmembrane helix</keyword>
<evidence type="ECO:0000313" key="2">
    <source>
        <dbReference type="EMBL" id="KFM81916.1"/>
    </source>
</evidence>
<dbReference type="Proteomes" id="UP000054359">
    <property type="component" value="Unassembled WGS sequence"/>
</dbReference>
<keyword evidence="1" id="KW-0472">Membrane</keyword>
<name>A0A087UX27_STEMI</name>